<dbReference type="Pfam" id="PF13408">
    <property type="entry name" value="Zn_ribbon_recom"/>
    <property type="match status" value="1"/>
</dbReference>
<dbReference type="AlphaFoldDB" id="A0A1E3U6A7"/>
<dbReference type="EMBL" id="MEHA01000047">
    <property type="protein sequence ID" value="ODR37986.1"/>
    <property type="molecule type" value="Genomic_DNA"/>
</dbReference>
<dbReference type="RefSeq" id="WP_069432495.1">
    <property type="nucleotide sequence ID" value="NZ_MEHA01000047.1"/>
</dbReference>
<feature type="domain" description="Resolvase/invertase-type recombinase catalytic" evidence="1">
    <location>
        <begin position="24"/>
        <end position="178"/>
    </location>
</feature>
<name>A0A1E3U6A7_9FIRM</name>
<comment type="caution">
    <text evidence="3">The sequence shown here is derived from an EMBL/GenBank/DDBJ whole genome shotgun (WGS) entry which is preliminary data.</text>
</comment>
<dbReference type="InterPro" id="IPR011109">
    <property type="entry name" value="DNA_bind_recombinase_dom"/>
</dbReference>
<dbReference type="OrthoDB" id="9769353at2"/>
<evidence type="ECO:0000259" key="1">
    <source>
        <dbReference type="PROSITE" id="PS51736"/>
    </source>
</evidence>
<dbReference type="InterPro" id="IPR006119">
    <property type="entry name" value="Resolv_N"/>
</dbReference>
<sequence>MARKSRKVAAAEPVCEAAPLQIFPTAIYARLSVENSGKSEKVDVITNQIEICKSYIAGCPYLDLVDVYVDNGRTGTVFDRPEFNRLMTDIKSGRIKCLVVRDLSRFGRDYIETGTYLERIFPQIGLRFIAIKEHYDNFDTDGSNESLMIPLQNMINALYSKDISRKVSTALKAQMEQGTFQKRNLPYGYRWNEDHTNMVIDEETAPYVRLMFQWKIEGWSIPMILNELDRLGAPNTELRKRQNGTRKGDGCSCKGWYSSTLYGILSNPHYVGDTVLGRSMKAIYKGIKSHNVKDKDKWIVFPNTHEALISREDFQKVQDIVQAASEARQTSMQKTEEIRATLVNLFEGKIVCADCGKKMYFHRKRIDKDKRKRWYAFYECSTSVGRRYEHCTSHYTRQDMLEANVLAAIQLQVKAALDYDKLLDKLRGSEGEKNIRDQQNALITSLNLRLNGVSKKRTRLYEDYAEGLLDEAEYSFAKKSYDEQYADLSRRLDEAVQRRSKFDEAMSVDNKWITLMKSVSTATQLSQDLVDESVELVKVHEGGAVELVMKYGDIYELTIQSIKEVQEAM</sequence>
<dbReference type="SUPFAM" id="SSF53041">
    <property type="entry name" value="Resolvase-like"/>
    <property type="match status" value="1"/>
</dbReference>
<evidence type="ECO:0000259" key="2">
    <source>
        <dbReference type="PROSITE" id="PS51737"/>
    </source>
</evidence>
<proteinExistence type="predicted"/>
<dbReference type="Gene3D" id="3.40.50.1390">
    <property type="entry name" value="Resolvase, N-terminal catalytic domain"/>
    <property type="match status" value="1"/>
</dbReference>
<dbReference type="Gene3D" id="3.90.1750.20">
    <property type="entry name" value="Putative Large Serine Recombinase, Chain B, Domain 2"/>
    <property type="match status" value="1"/>
</dbReference>
<dbReference type="Pfam" id="PF00239">
    <property type="entry name" value="Resolvase"/>
    <property type="match status" value="1"/>
</dbReference>
<dbReference type="PANTHER" id="PTHR30461">
    <property type="entry name" value="DNA-INVERTASE FROM LAMBDOID PROPHAGE"/>
    <property type="match status" value="1"/>
</dbReference>
<dbReference type="Proteomes" id="UP000094271">
    <property type="component" value="Unassembled WGS sequence"/>
</dbReference>
<dbReference type="InterPro" id="IPR050639">
    <property type="entry name" value="SSR_resolvase"/>
</dbReference>
<dbReference type="GO" id="GO:0003677">
    <property type="term" value="F:DNA binding"/>
    <property type="evidence" value="ECO:0007669"/>
    <property type="project" value="InterPro"/>
</dbReference>
<dbReference type="PROSITE" id="PS51737">
    <property type="entry name" value="RECOMBINASE_DNA_BIND"/>
    <property type="match status" value="1"/>
</dbReference>
<evidence type="ECO:0000313" key="3">
    <source>
        <dbReference type="EMBL" id="ODR37986.1"/>
    </source>
</evidence>
<organism evidence="3 4">
    <name type="scientific">Eisenbergiella tayi</name>
    <dbReference type="NCBI Taxonomy" id="1432052"/>
    <lineage>
        <taxon>Bacteria</taxon>
        <taxon>Bacillati</taxon>
        <taxon>Bacillota</taxon>
        <taxon>Clostridia</taxon>
        <taxon>Lachnospirales</taxon>
        <taxon>Lachnospiraceae</taxon>
        <taxon>Eisenbergiella</taxon>
    </lineage>
</organism>
<dbReference type="PROSITE" id="PS51736">
    <property type="entry name" value="RECOMBINASES_3"/>
    <property type="match status" value="1"/>
</dbReference>
<gene>
    <name evidence="3" type="ORF">BEI59_34555</name>
</gene>
<evidence type="ECO:0000313" key="4">
    <source>
        <dbReference type="Proteomes" id="UP000094271"/>
    </source>
</evidence>
<accession>A0A1E3U6A7</accession>
<dbReference type="InterPro" id="IPR025827">
    <property type="entry name" value="Zn_ribbon_recom_dom"/>
</dbReference>
<dbReference type="SMART" id="SM00857">
    <property type="entry name" value="Resolvase"/>
    <property type="match status" value="1"/>
</dbReference>
<reference evidence="3 4" key="1">
    <citation type="submission" date="2016-08" db="EMBL/GenBank/DDBJ databases">
        <authorList>
            <person name="Seilhamer J.J."/>
        </authorList>
    </citation>
    <scope>NUCLEOTIDE SEQUENCE [LARGE SCALE GENOMIC DNA]</scope>
    <source>
        <strain evidence="3 4">NML150140-1</strain>
    </source>
</reference>
<dbReference type="InterPro" id="IPR038109">
    <property type="entry name" value="DNA_bind_recomb_sf"/>
</dbReference>
<protein>
    <submittedName>
        <fullName evidence="3">Recombinase TnpX</fullName>
    </submittedName>
</protein>
<dbReference type="PANTHER" id="PTHR30461:SF23">
    <property type="entry name" value="DNA RECOMBINASE-RELATED"/>
    <property type="match status" value="1"/>
</dbReference>
<dbReference type="InterPro" id="IPR036162">
    <property type="entry name" value="Resolvase-like_N_sf"/>
</dbReference>
<dbReference type="Pfam" id="PF07508">
    <property type="entry name" value="Recombinase"/>
    <property type="match status" value="1"/>
</dbReference>
<dbReference type="GO" id="GO:0000150">
    <property type="term" value="F:DNA strand exchange activity"/>
    <property type="evidence" value="ECO:0007669"/>
    <property type="project" value="InterPro"/>
</dbReference>
<feature type="domain" description="Recombinase" evidence="2">
    <location>
        <begin position="186"/>
        <end position="327"/>
    </location>
</feature>